<keyword evidence="1" id="KW-0472">Membrane</keyword>
<proteinExistence type="predicted"/>
<accession>A0AAU9CPY0</accession>
<keyword evidence="1" id="KW-1133">Transmembrane helix</keyword>
<evidence type="ECO:0000313" key="3">
    <source>
        <dbReference type="Proteomes" id="UP001321804"/>
    </source>
</evidence>
<gene>
    <name evidence="2" type="ORF">KIMC2_05640</name>
</gene>
<dbReference type="KEGG" id="xak:KIMC2_05640"/>
<dbReference type="InterPro" id="IPR032083">
    <property type="entry name" value="DUF4811"/>
</dbReference>
<sequence>MIIALLVMMTLVAYFGGVYVENRKVGNWIRFISDLLLVGIVALIITNNSYHFGMEQQVETSTTQISSASPQKQMPFLLYEPLGTAGKEQVYLYKTLASGKIKHTTPDLTTNKVVRTKLSPKLITNKKVWRYKNSFYRVMFSVSGNEGTRIKTTNTFYIPKNWMVLSTKEAKKLKDPKIQNKLKQEVKLKMISAMKNHPQMTKEQQQALIAQYQNQAIEKLVK</sequence>
<reference evidence="2 3" key="1">
    <citation type="journal article" date="2023" name="Microbiol. Spectr.">
        <title>Symbiosis of Carpenter Bees with Uncharacterized Lactic Acid Bacteria Showing NAD Auxotrophy.</title>
        <authorList>
            <person name="Kawasaki S."/>
            <person name="Ozawa K."/>
            <person name="Mori T."/>
            <person name="Yamamoto A."/>
            <person name="Ito M."/>
            <person name="Ohkuma M."/>
            <person name="Sakamoto M."/>
            <person name="Matsutani M."/>
        </authorList>
    </citation>
    <scope>NUCLEOTIDE SEQUENCE [LARGE SCALE GENOMIC DNA]</scope>
    <source>
        <strain evidence="2 3">KimC2</strain>
    </source>
</reference>
<feature type="transmembrane region" description="Helical" evidence="1">
    <location>
        <begin position="27"/>
        <end position="46"/>
    </location>
</feature>
<dbReference type="Proteomes" id="UP001321804">
    <property type="component" value="Chromosome"/>
</dbReference>
<keyword evidence="3" id="KW-1185">Reference proteome</keyword>
<dbReference type="Pfam" id="PF16069">
    <property type="entry name" value="DUF4811"/>
    <property type="match status" value="1"/>
</dbReference>
<dbReference type="RefSeq" id="WP_317697828.1">
    <property type="nucleotide sequence ID" value="NZ_AP026801.1"/>
</dbReference>
<keyword evidence="1" id="KW-0812">Transmembrane</keyword>
<evidence type="ECO:0000256" key="1">
    <source>
        <dbReference type="SAM" id="Phobius"/>
    </source>
</evidence>
<name>A0AAU9CPY0_9LACO</name>
<dbReference type="EMBL" id="AP026801">
    <property type="protein sequence ID" value="BDR56002.1"/>
    <property type="molecule type" value="Genomic_DNA"/>
</dbReference>
<organism evidence="2 3">
    <name type="scientific">Xylocopilactobacillus apis</name>
    <dbReference type="NCBI Taxonomy" id="2932183"/>
    <lineage>
        <taxon>Bacteria</taxon>
        <taxon>Bacillati</taxon>
        <taxon>Bacillota</taxon>
        <taxon>Bacilli</taxon>
        <taxon>Lactobacillales</taxon>
        <taxon>Lactobacillaceae</taxon>
        <taxon>Xylocopilactobacillus</taxon>
    </lineage>
</organism>
<dbReference type="AlphaFoldDB" id="A0AAU9CPY0"/>
<evidence type="ECO:0000313" key="2">
    <source>
        <dbReference type="EMBL" id="BDR56002.1"/>
    </source>
</evidence>
<protein>
    <submittedName>
        <fullName evidence="2">DUF4811 domain-containing protein</fullName>
    </submittedName>
</protein>